<proteinExistence type="inferred from homology"/>
<protein>
    <recommendedName>
        <fullName evidence="6">Exopolyphosphatase</fullName>
        <ecNumber evidence="5">3.6.1.11</ecNumber>
    </recommendedName>
</protein>
<evidence type="ECO:0000256" key="4">
    <source>
        <dbReference type="ARBA" id="ARBA00011738"/>
    </source>
</evidence>
<dbReference type="HOGENOM" id="CLU_025908_4_0_6"/>
<dbReference type="Proteomes" id="UP000003374">
    <property type="component" value="Unassembled WGS sequence"/>
</dbReference>
<dbReference type="GO" id="GO:0005886">
    <property type="term" value="C:plasma membrane"/>
    <property type="evidence" value="ECO:0007669"/>
    <property type="project" value="UniProtKB-SubCell"/>
</dbReference>
<reference evidence="13 14" key="1">
    <citation type="submission" date="2006-02" db="EMBL/GenBank/DDBJ databases">
        <authorList>
            <person name="Waterbury J."/>
            <person name="Ferriera S."/>
            <person name="Johnson J."/>
            <person name="Kravitz S."/>
            <person name="Halpern A."/>
            <person name="Remington K."/>
            <person name="Beeson K."/>
            <person name="Tran B."/>
            <person name="Rogers Y.-H."/>
            <person name="Friedman R."/>
            <person name="Venter J.C."/>
        </authorList>
    </citation>
    <scope>NUCLEOTIDE SEQUENCE [LARGE SCALE GENOMIC DNA]</scope>
    <source>
        <strain evidence="13 14">Nb-231</strain>
    </source>
</reference>
<dbReference type="eggNOG" id="COG0248">
    <property type="taxonomic scope" value="Bacteria"/>
</dbReference>
<dbReference type="SUPFAM" id="SSF53067">
    <property type="entry name" value="Actin-like ATPase domain"/>
    <property type="match status" value="2"/>
</dbReference>
<evidence type="ECO:0000256" key="1">
    <source>
        <dbReference type="ARBA" id="ARBA00001946"/>
    </source>
</evidence>
<dbReference type="Gene3D" id="3.30.420.40">
    <property type="match status" value="1"/>
</dbReference>
<dbReference type="InterPro" id="IPR048950">
    <property type="entry name" value="Ppx_GppA_C"/>
</dbReference>
<comment type="subunit">
    <text evidence="4">Homodimer.</text>
</comment>
<dbReference type="PIRSF" id="PIRSF001267">
    <property type="entry name" value="Pyrophosphatase_GppA_Ppx"/>
    <property type="match status" value="1"/>
</dbReference>
<keyword evidence="7" id="KW-1003">Cell membrane</keyword>
<evidence type="ECO:0000259" key="11">
    <source>
        <dbReference type="Pfam" id="PF02541"/>
    </source>
</evidence>
<accession>A4BPH4</accession>
<evidence type="ECO:0000256" key="8">
    <source>
        <dbReference type="ARBA" id="ARBA00022801"/>
    </source>
</evidence>
<dbReference type="InterPro" id="IPR022371">
    <property type="entry name" value="Exopolyphosphatase"/>
</dbReference>
<dbReference type="Pfam" id="PF02541">
    <property type="entry name" value="Ppx-GppA"/>
    <property type="match status" value="1"/>
</dbReference>
<comment type="similarity">
    <text evidence="3">Belongs to the GppA/Ppx family.</text>
</comment>
<dbReference type="SUPFAM" id="SSF109604">
    <property type="entry name" value="HD-domain/PDEase-like"/>
    <property type="match status" value="1"/>
</dbReference>
<dbReference type="InterPro" id="IPR043129">
    <property type="entry name" value="ATPase_NBD"/>
</dbReference>
<dbReference type="EMBL" id="AAOF01000003">
    <property type="protein sequence ID" value="EAR22475.1"/>
    <property type="molecule type" value="Genomic_DNA"/>
</dbReference>
<organism evidence="13 14">
    <name type="scientific">Nitrococcus mobilis Nb-231</name>
    <dbReference type="NCBI Taxonomy" id="314278"/>
    <lineage>
        <taxon>Bacteria</taxon>
        <taxon>Pseudomonadati</taxon>
        <taxon>Pseudomonadota</taxon>
        <taxon>Gammaproteobacteria</taxon>
        <taxon>Chromatiales</taxon>
        <taxon>Ectothiorhodospiraceae</taxon>
        <taxon>Nitrococcus</taxon>
    </lineage>
</organism>
<dbReference type="FunFam" id="3.30.420.40:FF:000023">
    <property type="entry name" value="Guanosine-5'-triphosphate,3'-diphosphate pyrophosphatase"/>
    <property type="match status" value="1"/>
</dbReference>
<dbReference type="EC" id="3.6.1.11" evidence="5"/>
<dbReference type="InterPro" id="IPR050273">
    <property type="entry name" value="GppA/Ppx_hydrolase"/>
</dbReference>
<dbReference type="OrthoDB" id="9793035at2"/>
<dbReference type="GO" id="GO:0006798">
    <property type="term" value="P:polyphosphate catabolic process"/>
    <property type="evidence" value="ECO:0007669"/>
    <property type="project" value="TreeGrafter"/>
</dbReference>
<sequence length="514" mass="56780">MVAETDRLETAGPGGPVSDDATKVIAAVDLGSNSFHMKVARVVGNQLTMIDRMREPVRLAAGLNEHNELDQAARERALGALERFGQRLRDVPSHNVRAVGTNTFRRAHRATTFLSESETALGHPIEIIAGREEARLIYLGVARSTAQSPGKKLVVDIGGGSTELIIGRRFEPLSMESLYMGCVAMSREFFADGAIDARGMRRAVLAARQELEYIEEPYRRIGWNTVIGSSGTIQNVWQVIQNEGWSQKGITVKGLGKLRDALIETGRADKLKLRGLQPERAPVFAGGVAILVAVFESLKLRRMTCADGALREGLLYDLIGRLDYKDVRGATIDDLCQRYRVDQEQARRVAETAGFLLDRVTDSWDLNGKRHAQLLQWAARLHEIGLDIAHSQHHKHGAYILQNADLSGFSNQEQAEIAALVRVHRRKFATQVFDTLPRGRHTHLYRLAVLLRLAVVLHRGRYDMDLAGLEVAASPNTLSLSFPSGWLAGHPLTEADLAREDTYLQAAGMALKIA</sequence>
<feature type="domain" description="Ppx/GppA phosphatase C-terminal" evidence="12">
    <location>
        <begin position="327"/>
        <end position="500"/>
    </location>
</feature>
<evidence type="ECO:0000313" key="14">
    <source>
        <dbReference type="Proteomes" id="UP000003374"/>
    </source>
</evidence>
<keyword evidence="9" id="KW-0472">Membrane</keyword>
<evidence type="ECO:0000256" key="6">
    <source>
        <dbReference type="ARBA" id="ARBA00020416"/>
    </source>
</evidence>
<dbReference type="Gene3D" id="1.10.3210.10">
    <property type="entry name" value="Hypothetical protein af1432"/>
    <property type="match status" value="1"/>
</dbReference>
<dbReference type="PANTHER" id="PTHR30005:SF14">
    <property type="entry name" value="EXOPOLYPHOSPHATASE"/>
    <property type="match status" value="1"/>
</dbReference>
<dbReference type="Pfam" id="PF21447">
    <property type="entry name" value="Ppx-GppA_III"/>
    <property type="match status" value="1"/>
</dbReference>
<dbReference type="STRING" id="314278.NB231_12084"/>
<feature type="domain" description="Ppx/GppA phosphatase N-terminal" evidence="11">
    <location>
        <begin position="39"/>
        <end position="320"/>
    </location>
</feature>
<dbReference type="RefSeq" id="WP_005002883.1">
    <property type="nucleotide sequence ID" value="NZ_CH672427.1"/>
</dbReference>
<evidence type="ECO:0000256" key="5">
    <source>
        <dbReference type="ARBA" id="ARBA00012451"/>
    </source>
</evidence>
<dbReference type="InterPro" id="IPR003695">
    <property type="entry name" value="Ppx_GppA_N"/>
</dbReference>
<comment type="subcellular location">
    <subcellularLocation>
        <location evidence="2">Cell membrane</location>
        <topology evidence="2">Peripheral membrane protein</topology>
    </subcellularLocation>
</comment>
<dbReference type="FunFam" id="3.30.420.150:FF:000001">
    <property type="entry name" value="Guanosine-5'-triphosphate,3'-diphosphate pyrophosphatase"/>
    <property type="match status" value="1"/>
</dbReference>
<name>A4BPH4_9GAMM</name>
<evidence type="ECO:0000256" key="2">
    <source>
        <dbReference type="ARBA" id="ARBA00004202"/>
    </source>
</evidence>
<dbReference type="Gene3D" id="3.30.420.150">
    <property type="entry name" value="Exopolyphosphatase. Domain 2"/>
    <property type="match status" value="1"/>
</dbReference>
<dbReference type="CDD" id="cd24053">
    <property type="entry name" value="ASKHA_NBD_EcPPX-GppA-like"/>
    <property type="match status" value="1"/>
</dbReference>
<evidence type="ECO:0000256" key="10">
    <source>
        <dbReference type="ARBA" id="ARBA00047607"/>
    </source>
</evidence>
<dbReference type="PANTHER" id="PTHR30005">
    <property type="entry name" value="EXOPOLYPHOSPHATASE"/>
    <property type="match status" value="1"/>
</dbReference>
<evidence type="ECO:0000313" key="13">
    <source>
        <dbReference type="EMBL" id="EAR22475.1"/>
    </source>
</evidence>
<gene>
    <name evidence="13" type="ORF">NB231_12084</name>
</gene>
<dbReference type="GO" id="GO:0004309">
    <property type="term" value="F:exopolyphosphatase activity"/>
    <property type="evidence" value="ECO:0007669"/>
    <property type="project" value="UniProtKB-EC"/>
</dbReference>
<evidence type="ECO:0000256" key="3">
    <source>
        <dbReference type="ARBA" id="ARBA00007125"/>
    </source>
</evidence>
<dbReference type="AlphaFoldDB" id="A4BPH4"/>
<evidence type="ECO:0000259" key="12">
    <source>
        <dbReference type="Pfam" id="PF21447"/>
    </source>
</evidence>
<keyword evidence="14" id="KW-1185">Reference proteome</keyword>
<dbReference type="InterPro" id="IPR030673">
    <property type="entry name" value="PyroPPase_GppA_Ppx"/>
</dbReference>
<dbReference type="NCBIfam" id="TIGR03706">
    <property type="entry name" value="exo_poly_only"/>
    <property type="match status" value="1"/>
</dbReference>
<evidence type="ECO:0000256" key="7">
    <source>
        <dbReference type="ARBA" id="ARBA00022475"/>
    </source>
</evidence>
<evidence type="ECO:0000256" key="9">
    <source>
        <dbReference type="ARBA" id="ARBA00023136"/>
    </source>
</evidence>
<comment type="cofactor">
    <cofactor evidence="1">
        <name>Mg(2+)</name>
        <dbReference type="ChEBI" id="CHEBI:18420"/>
    </cofactor>
</comment>
<keyword evidence="8" id="KW-0378">Hydrolase</keyword>
<comment type="caution">
    <text evidence="13">The sequence shown here is derived from an EMBL/GenBank/DDBJ whole genome shotgun (WGS) entry which is preliminary data.</text>
</comment>
<comment type="catalytic activity">
    <reaction evidence="10">
        <text>[phosphate](n) + H2O = [phosphate](n-1) + phosphate + H(+)</text>
        <dbReference type="Rhea" id="RHEA:21528"/>
        <dbReference type="Rhea" id="RHEA-COMP:9859"/>
        <dbReference type="Rhea" id="RHEA-COMP:14279"/>
        <dbReference type="ChEBI" id="CHEBI:15377"/>
        <dbReference type="ChEBI" id="CHEBI:15378"/>
        <dbReference type="ChEBI" id="CHEBI:16838"/>
        <dbReference type="ChEBI" id="CHEBI:43474"/>
        <dbReference type="EC" id="3.6.1.11"/>
    </reaction>
</comment>